<evidence type="ECO:0000256" key="9">
    <source>
        <dbReference type="ARBA" id="ARBA00022679"/>
    </source>
</evidence>
<evidence type="ECO:0000256" key="7">
    <source>
        <dbReference type="ARBA" id="ARBA00007490"/>
    </source>
</evidence>
<evidence type="ECO:0000256" key="13">
    <source>
        <dbReference type="ARBA" id="ARBA00023134"/>
    </source>
</evidence>
<keyword evidence="10 14" id="KW-0547">Nucleotide-binding</keyword>
<dbReference type="Gene3D" id="3.40.50.300">
    <property type="entry name" value="P-loop containing nucleotide triphosphate hydrolases"/>
    <property type="match status" value="1"/>
</dbReference>
<evidence type="ECO:0000313" key="17">
    <source>
        <dbReference type="EMBL" id="AAU90368.1"/>
    </source>
</evidence>
<dbReference type="AlphaFoldDB" id="Q60BK4"/>
<dbReference type="EMBL" id="AE017282">
    <property type="protein sequence ID" value="AAU90368.1"/>
    <property type="molecule type" value="Genomic_DNA"/>
</dbReference>
<name>Q60BK4_METCA</name>
<feature type="binding site" evidence="16">
    <location>
        <begin position="31"/>
        <end position="38"/>
    </location>
    <ligand>
        <name>GTP</name>
        <dbReference type="ChEBI" id="CHEBI:37565"/>
    </ligand>
</feature>
<evidence type="ECO:0000256" key="5">
    <source>
        <dbReference type="ARBA" id="ARBA00004692"/>
    </source>
</evidence>
<evidence type="ECO:0000256" key="16">
    <source>
        <dbReference type="PIRSR" id="PIRSR006135-2"/>
    </source>
</evidence>
<keyword evidence="11 14" id="KW-0418">Kinase</keyword>
<comment type="catalytic activity">
    <reaction evidence="3">
        <text>adenosylcob(III)inamide + GTP = adenosylcob(III)inamide phosphate + GDP + H(+)</text>
        <dbReference type="Rhea" id="RHEA:15765"/>
        <dbReference type="ChEBI" id="CHEBI:2480"/>
        <dbReference type="ChEBI" id="CHEBI:15378"/>
        <dbReference type="ChEBI" id="CHEBI:37565"/>
        <dbReference type="ChEBI" id="CHEBI:58189"/>
        <dbReference type="ChEBI" id="CHEBI:58502"/>
        <dbReference type="EC" id="2.7.1.156"/>
    </reaction>
</comment>
<dbReference type="GO" id="GO:0043752">
    <property type="term" value="F:adenosylcobinamide kinase activity"/>
    <property type="evidence" value="ECO:0007669"/>
    <property type="project" value="UniProtKB-EC"/>
</dbReference>
<dbReference type="GO" id="GO:0005525">
    <property type="term" value="F:GTP binding"/>
    <property type="evidence" value="ECO:0007669"/>
    <property type="project" value="UniProtKB-UniRule"/>
</dbReference>
<dbReference type="eggNOG" id="COG2087">
    <property type="taxonomic scope" value="Bacteria"/>
</dbReference>
<dbReference type="STRING" id="243233.MCA0462"/>
<dbReference type="UniPathway" id="UPA00148">
    <property type="reaction ID" value="UER00236"/>
</dbReference>
<evidence type="ECO:0000256" key="12">
    <source>
        <dbReference type="ARBA" id="ARBA00022840"/>
    </source>
</evidence>
<evidence type="ECO:0000256" key="8">
    <source>
        <dbReference type="ARBA" id="ARBA00022573"/>
    </source>
</evidence>
<accession>Q60BK4</accession>
<comment type="catalytic activity">
    <reaction evidence="1 14">
        <text>adenosylcob(III)inamide + ATP = adenosylcob(III)inamide phosphate + ADP + H(+)</text>
        <dbReference type="Rhea" id="RHEA:15769"/>
        <dbReference type="ChEBI" id="CHEBI:2480"/>
        <dbReference type="ChEBI" id="CHEBI:15378"/>
        <dbReference type="ChEBI" id="CHEBI:30616"/>
        <dbReference type="ChEBI" id="CHEBI:58502"/>
        <dbReference type="ChEBI" id="CHEBI:456216"/>
        <dbReference type="EC" id="2.7.1.156"/>
    </reaction>
</comment>
<dbReference type="CDD" id="cd00544">
    <property type="entry name" value="CobU"/>
    <property type="match status" value="1"/>
</dbReference>
<evidence type="ECO:0000313" key="18">
    <source>
        <dbReference type="Proteomes" id="UP000006821"/>
    </source>
</evidence>
<dbReference type="GO" id="GO:0005524">
    <property type="term" value="F:ATP binding"/>
    <property type="evidence" value="ECO:0007669"/>
    <property type="project" value="UniProtKB-UniRule"/>
</dbReference>
<comment type="pathway">
    <text evidence="6 14">Cofactor biosynthesis; adenosylcobalamin biosynthesis; adenosylcobalamin from cob(II)yrinate a,c-diamide: step 5/7.</text>
</comment>
<dbReference type="FunFam" id="3.40.50.300:FF:001825">
    <property type="entry name" value="Bifunctional adenosylcobalamin biosynthesis protein"/>
    <property type="match status" value="1"/>
</dbReference>
<dbReference type="PANTHER" id="PTHR34848:SF1">
    <property type="entry name" value="BIFUNCTIONAL ADENOSYLCOBALAMIN BIOSYNTHESIS PROTEIN COBU"/>
    <property type="match status" value="1"/>
</dbReference>
<evidence type="ECO:0000256" key="6">
    <source>
        <dbReference type="ARBA" id="ARBA00005159"/>
    </source>
</evidence>
<evidence type="ECO:0000256" key="10">
    <source>
        <dbReference type="ARBA" id="ARBA00022741"/>
    </source>
</evidence>
<comment type="function">
    <text evidence="4 14">Catalyzes ATP-dependent phosphorylation of adenosylcobinamide and addition of GMP to adenosylcobinamide phosphate.</text>
</comment>
<evidence type="ECO:0000256" key="2">
    <source>
        <dbReference type="ARBA" id="ARBA00000711"/>
    </source>
</evidence>
<evidence type="ECO:0000256" key="11">
    <source>
        <dbReference type="ARBA" id="ARBA00022777"/>
    </source>
</evidence>
<feature type="binding site" evidence="16">
    <location>
        <position position="106"/>
    </location>
    <ligand>
        <name>GTP</name>
        <dbReference type="ChEBI" id="CHEBI:37565"/>
    </ligand>
</feature>
<reference evidence="17 18" key="1">
    <citation type="journal article" date="2004" name="PLoS Biol.">
        <title>Genomic insights into methanotrophy: the complete genome sequence of Methylococcus capsulatus (Bath).</title>
        <authorList>
            <person name="Ward N.L."/>
            <person name="Larsen O."/>
            <person name="Sakwa J."/>
            <person name="Bruseth L."/>
            <person name="Khouri H.M."/>
            <person name="Durkin A.S."/>
            <person name="Dimitrov G."/>
            <person name="Jiang L."/>
            <person name="Scanlan D."/>
            <person name="Kang K.H."/>
            <person name="Lewis M.R."/>
            <person name="Nelson K.E."/>
            <person name="Methe B.A."/>
            <person name="Wu M."/>
            <person name="Heidelberg J.F."/>
            <person name="Paulsen I.T."/>
            <person name="Fouts D.E."/>
            <person name="Ravel J."/>
            <person name="Tettelin H."/>
            <person name="Ren Q."/>
            <person name="Read T.D."/>
            <person name="DeBoy R.T."/>
            <person name="Seshadri R."/>
            <person name="Salzberg S.L."/>
            <person name="Jensen H.B."/>
            <person name="Birkeland N.K."/>
            <person name="Nelson W.C."/>
            <person name="Dodson R.J."/>
            <person name="Grindhaug S.H."/>
            <person name="Holt I.E."/>
            <person name="Eidhammer I."/>
            <person name="Jonasen I."/>
            <person name="Vanaken S."/>
            <person name="Utterback T.R."/>
            <person name="Feldblyum T.V."/>
            <person name="Fraser C.M."/>
            <person name="Lillehaug J.R."/>
            <person name="Eisen J.A."/>
        </authorList>
    </citation>
    <scope>NUCLEOTIDE SEQUENCE [LARGE SCALE GENOMIC DNA]</scope>
    <source>
        <strain evidence="18">ATCC 33009 / NCIMB 11132 / Bath</strain>
    </source>
</reference>
<gene>
    <name evidence="17" type="primary">cobU</name>
    <name evidence="17" type="ordered locus">MCA0462</name>
</gene>
<proteinExistence type="inferred from homology"/>
<dbReference type="SUPFAM" id="SSF52540">
    <property type="entry name" value="P-loop containing nucleoside triphosphate hydrolases"/>
    <property type="match status" value="1"/>
</dbReference>
<evidence type="ECO:0000256" key="3">
    <source>
        <dbReference type="ARBA" id="ARBA00001522"/>
    </source>
</evidence>
<dbReference type="KEGG" id="mca:MCA0462"/>
<organism evidence="17 18">
    <name type="scientific">Methylococcus capsulatus (strain ATCC 33009 / NCIMB 11132 / Bath)</name>
    <dbReference type="NCBI Taxonomy" id="243233"/>
    <lineage>
        <taxon>Bacteria</taxon>
        <taxon>Pseudomonadati</taxon>
        <taxon>Pseudomonadota</taxon>
        <taxon>Gammaproteobacteria</taxon>
        <taxon>Methylococcales</taxon>
        <taxon>Methylococcaceae</taxon>
        <taxon>Methylococcus</taxon>
    </lineage>
</organism>
<dbReference type="InterPro" id="IPR027417">
    <property type="entry name" value="P-loop_NTPase"/>
</dbReference>
<comment type="similarity">
    <text evidence="7 14">Belongs to the CobU/CobP family.</text>
</comment>
<feature type="binding site" evidence="16">
    <location>
        <begin position="73"/>
        <end position="76"/>
    </location>
    <ligand>
        <name>GTP</name>
        <dbReference type="ChEBI" id="CHEBI:37565"/>
    </ligand>
</feature>
<feature type="active site" description="GMP-histidine intermediate" evidence="15">
    <location>
        <position position="72"/>
    </location>
</feature>
<evidence type="ECO:0000256" key="15">
    <source>
        <dbReference type="PIRSR" id="PIRSR006135-1"/>
    </source>
</evidence>
<comment type="pathway">
    <text evidence="5 14">Cofactor biosynthesis; adenosylcobalamin biosynthesis; adenosylcobalamin from cob(II)yrinate a,c-diamide: step 6/7.</text>
</comment>
<keyword evidence="9 14" id="KW-0808">Transferase</keyword>
<feature type="binding site" evidence="16">
    <location>
        <begin position="56"/>
        <end position="58"/>
    </location>
    <ligand>
        <name>GTP</name>
        <dbReference type="ChEBI" id="CHEBI:37565"/>
    </ligand>
</feature>
<dbReference type="GO" id="GO:0009236">
    <property type="term" value="P:cobalamin biosynthetic process"/>
    <property type="evidence" value="ECO:0007669"/>
    <property type="project" value="UniProtKB-UniRule"/>
</dbReference>
<feature type="binding site" evidence="16">
    <location>
        <position position="84"/>
    </location>
    <ligand>
        <name>GTP</name>
        <dbReference type="ChEBI" id="CHEBI:37565"/>
    </ligand>
</feature>
<keyword evidence="12 14" id="KW-0067">ATP-binding</keyword>
<dbReference type="PIRSF" id="PIRSF006135">
    <property type="entry name" value="CobU"/>
    <property type="match status" value="1"/>
</dbReference>
<keyword evidence="13 14" id="KW-0342">GTP-binding</keyword>
<dbReference type="EC" id="2.7.1.156" evidence="14"/>
<dbReference type="NCBIfam" id="NF004469">
    <property type="entry name" value="PRK05800.1"/>
    <property type="match status" value="1"/>
</dbReference>
<comment type="catalytic activity">
    <reaction evidence="2 14">
        <text>adenosylcob(III)inamide phosphate + GTP + H(+) = adenosylcob(III)inamide-GDP + diphosphate</text>
        <dbReference type="Rhea" id="RHEA:22712"/>
        <dbReference type="ChEBI" id="CHEBI:15378"/>
        <dbReference type="ChEBI" id="CHEBI:33019"/>
        <dbReference type="ChEBI" id="CHEBI:37565"/>
        <dbReference type="ChEBI" id="CHEBI:58502"/>
        <dbReference type="ChEBI" id="CHEBI:60487"/>
        <dbReference type="EC" id="2.7.7.62"/>
    </reaction>
</comment>
<dbReference type="EC" id="2.7.7.62" evidence="14"/>
<sequence>MPGRIARHERAGDEGLTALGTAFGMKELILGGARSGKSRHAEQRARLSGLDVAYVATAVAGDAEMAARIGGHRARRPPSWPTVEEPLALAASLEANAGPGRFILVDCLTLWLSNLLAEGEEVFRRERQALLQVLPGLPGRICLVSNEVGQGIVPLNPLARRFVDEAGWLHQELAVLCDRVVWVVAGLPQVLKGAP</sequence>
<protein>
    <recommendedName>
        <fullName evidence="14">Bifunctional adenosylcobalamin biosynthesis protein</fullName>
        <ecNumber evidence="14">2.7.1.156</ecNumber>
        <ecNumber evidence="14">2.7.7.62</ecNumber>
    </recommendedName>
</protein>
<evidence type="ECO:0000256" key="14">
    <source>
        <dbReference type="PIRNR" id="PIRNR006135"/>
    </source>
</evidence>
<dbReference type="Proteomes" id="UP000006821">
    <property type="component" value="Chromosome"/>
</dbReference>
<dbReference type="InterPro" id="IPR003203">
    <property type="entry name" value="CobU/CobP"/>
</dbReference>
<keyword evidence="8 14" id="KW-0169">Cobalamin biosynthesis</keyword>
<dbReference type="HOGENOM" id="CLU_094161_0_1_6"/>
<dbReference type="PANTHER" id="PTHR34848">
    <property type="match status" value="1"/>
</dbReference>
<dbReference type="Pfam" id="PF02283">
    <property type="entry name" value="CobU"/>
    <property type="match status" value="1"/>
</dbReference>
<dbReference type="GO" id="GO:0008820">
    <property type="term" value="F:cobinamide phosphate guanylyltransferase activity"/>
    <property type="evidence" value="ECO:0007669"/>
    <property type="project" value="UniProtKB-UniRule"/>
</dbReference>
<evidence type="ECO:0000256" key="4">
    <source>
        <dbReference type="ARBA" id="ARBA00003889"/>
    </source>
</evidence>
<evidence type="ECO:0000256" key="1">
    <source>
        <dbReference type="ARBA" id="ARBA00000312"/>
    </source>
</evidence>